<feature type="region of interest" description="Disordered" evidence="1">
    <location>
        <begin position="266"/>
        <end position="288"/>
    </location>
</feature>
<evidence type="ECO:0000313" key="3">
    <source>
        <dbReference type="Proteomes" id="UP000275078"/>
    </source>
</evidence>
<dbReference type="Proteomes" id="UP000275078">
    <property type="component" value="Unassembled WGS sequence"/>
</dbReference>
<accession>A0A3N4I223</accession>
<feature type="compositionally biased region" description="Basic and acidic residues" evidence="1">
    <location>
        <begin position="205"/>
        <end position="220"/>
    </location>
</feature>
<sequence length="305" mass="34991">MSFHPDETDYDSEANCSVNDDDRYVCFECYPPNKTLLITFEEDLSDTFFEMRIRPSEAESAVISLLGPLIPQIEKWSMKVYSRVYNDYLTTDDPEELVLWLWEGFQLAVQVYRVLAANREVWEGIAHGVRRVQVDWQPPDLEGTRVEAVWKELWVEVDSDGTCGYRGVEISRKTVEKEVKRAKEVIRAYYSELELEDWKEPVKFGKEDEGQMGPDRRDGHTVMNDQKPTVPTGSRKEMKITKQGQEHEMEANSNDRVTYSGVVKRVQDKSTQTEDEIIPSQSDDGGSTGACALPYPVCCFLGKCQ</sequence>
<dbReference type="AlphaFoldDB" id="A0A3N4I223"/>
<proteinExistence type="predicted"/>
<evidence type="ECO:0000256" key="1">
    <source>
        <dbReference type="SAM" id="MobiDB-lite"/>
    </source>
</evidence>
<evidence type="ECO:0000313" key="2">
    <source>
        <dbReference type="EMBL" id="RPA79446.1"/>
    </source>
</evidence>
<dbReference type="EMBL" id="ML119699">
    <property type="protein sequence ID" value="RPA79446.1"/>
    <property type="molecule type" value="Genomic_DNA"/>
</dbReference>
<gene>
    <name evidence="2" type="ORF">BJ508DRAFT_308374</name>
</gene>
<reference evidence="2 3" key="1">
    <citation type="journal article" date="2018" name="Nat. Ecol. Evol.">
        <title>Pezizomycetes genomes reveal the molecular basis of ectomycorrhizal truffle lifestyle.</title>
        <authorList>
            <person name="Murat C."/>
            <person name="Payen T."/>
            <person name="Noel B."/>
            <person name="Kuo A."/>
            <person name="Morin E."/>
            <person name="Chen J."/>
            <person name="Kohler A."/>
            <person name="Krizsan K."/>
            <person name="Balestrini R."/>
            <person name="Da Silva C."/>
            <person name="Montanini B."/>
            <person name="Hainaut M."/>
            <person name="Levati E."/>
            <person name="Barry K.W."/>
            <person name="Belfiori B."/>
            <person name="Cichocki N."/>
            <person name="Clum A."/>
            <person name="Dockter R.B."/>
            <person name="Fauchery L."/>
            <person name="Guy J."/>
            <person name="Iotti M."/>
            <person name="Le Tacon F."/>
            <person name="Lindquist E.A."/>
            <person name="Lipzen A."/>
            <person name="Malagnac F."/>
            <person name="Mello A."/>
            <person name="Molinier V."/>
            <person name="Miyauchi S."/>
            <person name="Poulain J."/>
            <person name="Riccioni C."/>
            <person name="Rubini A."/>
            <person name="Sitrit Y."/>
            <person name="Splivallo R."/>
            <person name="Traeger S."/>
            <person name="Wang M."/>
            <person name="Zifcakova L."/>
            <person name="Wipf D."/>
            <person name="Zambonelli A."/>
            <person name="Paolocci F."/>
            <person name="Nowrousian M."/>
            <person name="Ottonello S."/>
            <person name="Baldrian P."/>
            <person name="Spatafora J.W."/>
            <person name="Henrissat B."/>
            <person name="Nagy L.G."/>
            <person name="Aury J.M."/>
            <person name="Wincker P."/>
            <person name="Grigoriev I.V."/>
            <person name="Bonfante P."/>
            <person name="Martin F.M."/>
        </authorList>
    </citation>
    <scope>NUCLEOTIDE SEQUENCE [LARGE SCALE GENOMIC DNA]</scope>
    <source>
        <strain evidence="2 3">RN42</strain>
    </source>
</reference>
<name>A0A3N4I223_ASCIM</name>
<keyword evidence="3" id="KW-1185">Reference proteome</keyword>
<organism evidence="2 3">
    <name type="scientific">Ascobolus immersus RN42</name>
    <dbReference type="NCBI Taxonomy" id="1160509"/>
    <lineage>
        <taxon>Eukaryota</taxon>
        <taxon>Fungi</taxon>
        <taxon>Dikarya</taxon>
        <taxon>Ascomycota</taxon>
        <taxon>Pezizomycotina</taxon>
        <taxon>Pezizomycetes</taxon>
        <taxon>Pezizales</taxon>
        <taxon>Ascobolaceae</taxon>
        <taxon>Ascobolus</taxon>
    </lineage>
</organism>
<feature type="compositionally biased region" description="Polar residues" evidence="1">
    <location>
        <begin position="223"/>
        <end position="232"/>
    </location>
</feature>
<feature type="region of interest" description="Disordered" evidence="1">
    <location>
        <begin position="205"/>
        <end position="238"/>
    </location>
</feature>
<protein>
    <submittedName>
        <fullName evidence="2">Uncharacterized protein</fullName>
    </submittedName>
</protein>